<evidence type="ECO:0000256" key="8">
    <source>
        <dbReference type="SAM" id="Phobius"/>
    </source>
</evidence>
<feature type="transmembrane region" description="Helical" evidence="8">
    <location>
        <begin position="80"/>
        <end position="104"/>
    </location>
</feature>
<dbReference type="GO" id="GO:0005886">
    <property type="term" value="C:plasma membrane"/>
    <property type="evidence" value="ECO:0007669"/>
    <property type="project" value="TreeGrafter"/>
</dbReference>
<dbReference type="PANTHER" id="PTHR45695">
    <property type="entry name" value="LEUCOKININ RECEPTOR-RELATED"/>
    <property type="match status" value="1"/>
</dbReference>
<dbReference type="PRINTS" id="PR00237">
    <property type="entry name" value="GPCRRHODOPSN"/>
</dbReference>
<dbReference type="SUPFAM" id="SSF81321">
    <property type="entry name" value="Family A G protein-coupled receptor-like"/>
    <property type="match status" value="1"/>
</dbReference>
<comment type="subcellular location">
    <subcellularLocation>
        <location evidence="1">Membrane</location>
        <topology evidence="1">Multi-pass membrane protein</topology>
    </subcellularLocation>
</comment>
<gene>
    <name evidence="10" type="ORF">P5673_004533</name>
</gene>
<dbReference type="Gene3D" id="1.20.1070.10">
    <property type="entry name" value="Rhodopsin 7-helix transmembrane proteins"/>
    <property type="match status" value="1"/>
</dbReference>
<feature type="transmembrane region" description="Helical" evidence="8">
    <location>
        <begin position="124"/>
        <end position="145"/>
    </location>
</feature>
<evidence type="ECO:0000313" key="11">
    <source>
        <dbReference type="Proteomes" id="UP001249851"/>
    </source>
</evidence>
<feature type="transmembrane region" description="Helical" evidence="8">
    <location>
        <begin position="204"/>
        <end position="234"/>
    </location>
</feature>
<keyword evidence="11" id="KW-1185">Reference proteome</keyword>
<dbReference type="PANTHER" id="PTHR45695:SF9">
    <property type="entry name" value="LEUCOKININ RECEPTOR"/>
    <property type="match status" value="1"/>
</dbReference>
<evidence type="ECO:0000256" key="5">
    <source>
        <dbReference type="ARBA" id="ARBA00023136"/>
    </source>
</evidence>
<dbReference type="GO" id="GO:0004930">
    <property type="term" value="F:G protein-coupled receptor activity"/>
    <property type="evidence" value="ECO:0007669"/>
    <property type="project" value="UniProtKB-KW"/>
</dbReference>
<keyword evidence="7" id="KW-0807">Transducer</keyword>
<dbReference type="PROSITE" id="PS50262">
    <property type="entry name" value="G_PROTEIN_RECEP_F1_2"/>
    <property type="match status" value="1"/>
</dbReference>
<dbReference type="InterPro" id="IPR000276">
    <property type="entry name" value="GPCR_Rhodpsn"/>
</dbReference>
<reference evidence="10" key="1">
    <citation type="journal article" date="2023" name="G3 (Bethesda)">
        <title>Whole genome assembly and annotation of the endangered Caribbean coral Acropora cervicornis.</title>
        <authorList>
            <person name="Selwyn J.D."/>
            <person name="Vollmer S.V."/>
        </authorList>
    </citation>
    <scope>NUCLEOTIDE SEQUENCE</scope>
    <source>
        <strain evidence="10">K2</strain>
    </source>
</reference>
<feature type="transmembrane region" description="Helical" evidence="8">
    <location>
        <begin position="262"/>
        <end position="285"/>
    </location>
</feature>
<feature type="domain" description="G-protein coupled receptors family 1 profile" evidence="9">
    <location>
        <begin position="59"/>
        <end position="319"/>
    </location>
</feature>
<dbReference type="Pfam" id="PF00001">
    <property type="entry name" value="7tm_1"/>
    <property type="match status" value="1"/>
</dbReference>
<reference evidence="10" key="2">
    <citation type="journal article" date="2023" name="Science">
        <title>Genomic signatures of disease resistance in endangered staghorn corals.</title>
        <authorList>
            <person name="Vollmer S.V."/>
            <person name="Selwyn J.D."/>
            <person name="Despard B.A."/>
            <person name="Roesel C.L."/>
        </authorList>
    </citation>
    <scope>NUCLEOTIDE SEQUENCE</scope>
    <source>
        <strain evidence="10">K2</strain>
    </source>
</reference>
<organism evidence="10 11">
    <name type="scientific">Acropora cervicornis</name>
    <name type="common">Staghorn coral</name>
    <dbReference type="NCBI Taxonomy" id="6130"/>
    <lineage>
        <taxon>Eukaryota</taxon>
        <taxon>Metazoa</taxon>
        <taxon>Cnidaria</taxon>
        <taxon>Anthozoa</taxon>
        <taxon>Hexacorallia</taxon>
        <taxon>Scleractinia</taxon>
        <taxon>Astrocoeniina</taxon>
        <taxon>Acroporidae</taxon>
        <taxon>Acropora</taxon>
    </lineage>
</organism>
<evidence type="ECO:0000256" key="1">
    <source>
        <dbReference type="ARBA" id="ARBA00004141"/>
    </source>
</evidence>
<dbReference type="EMBL" id="JARQWQ010000007">
    <property type="protein sequence ID" value="KAK2570831.1"/>
    <property type="molecule type" value="Genomic_DNA"/>
</dbReference>
<dbReference type="InterPro" id="IPR017452">
    <property type="entry name" value="GPCR_Rhodpsn_7TM"/>
</dbReference>
<keyword evidence="3 8" id="KW-1133">Transmembrane helix</keyword>
<evidence type="ECO:0000256" key="4">
    <source>
        <dbReference type="ARBA" id="ARBA00023040"/>
    </source>
</evidence>
<feature type="transmembrane region" description="Helical" evidence="8">
    <location>
        <begin position="47"/>
        <end position="68"/>
    </location>
</feature>
<keyword evidence="2 8" id="KW-0812">Transmembrane</keyword>
<evidence type="ECO:0000256" key="3">
    <source>
        <dbReference type="ARBA" id="ARBA00022989"/>
    </source>
</evidence>
<keyword evidence="6 10" id="KW-0675">Receptor</keyword>
<comment type="caution">
    <text evidence="10">The sequence shown here is derived from an EMBL/GenBank/DDBJ whole genome shotgun (WGS) entry which is preliminary data.</text>
</comment>
<sequence length="364" mass="40785">MSTTAQEILGSSNSTSMGYIENSTNTTTLASSWLPRDFDTSTGIKTASILLLFIVSLPGNFLLVAVLLKNANKRMRTPSNYFILSMACGDILLTVYSMPQFGILTAYRFRWLVGGVAGEVLCRISFFVGEYSVLVSTGSLLAIALDRLFLVFYPLGRKTTLRTAKYAIAVIWLSSTIFALPSLRLFNTVEIGPGYLLCMVEFKLIYFAIFYLLFCFSILIALPLLITIALYIAIGIKLNRTKRPGNQLPSNRERREQMNHKILTMLVTVVAVLIICRFPLIVGMLSCFSGSREMCSEADFIFTGWFLTYANSPINPWIYFIFNAQFRHGAKLLLMKIFPCCFKALNEVSDVESVGVYVEMEALK</sequence>
<protein>
    <submittedName>
        <fullName evidence="10">RYamide receptor</fullName>
    </submittedName>
</protein>
<evidence type="ECO:0000256" key="6">
    <source>
        <dbReference type="ARBA" id="ARBA00023170"/>
    </source>
</evidence>
<evidence type="ECO:0000256" key="2">
    <source>
        <dbReference type="ARBA" id="ARBA00022692"/>
    </source>
</evidence>
<dbReference type="AlphaFoldDB" id="A0AAD9R162"/>
<keyword evidence="4" id="KW-0297">G-protein coupled receptor</keyword>
<dbReference type="FunFam" id="1.20.1070.10:FF:000291">
    <property type="entry name" value="Predicted protein"/>
    <property type="match status" value="1"/>
</dbReference>
<dbReference type="CDD" id="cd00637">
    <property type="entry name" value="7tm_classA_rhodopsin-like"/>
    <property type="match status" value="1"/>
</dbReference>
<keyword evidence="5 8" id="KW-0472">Membrane</keyword>
<feature type="transmembrane region" description="Helical" evidence="8">
    <location>
        <begin position="166"/>
        <end position="184"/>
    </location>
</feature>
<proteinExistence type="predicted"/>
<name>A0AAD9R162_ACRCE</name>
<evidence type="ECO:0000313" key="10">
    <source>
        <dbReference type="EMBL" id="KAK2570831.1"/>
    </source>
</evidence>
<evidence type="ECO:0000256" key="7">
    <source>
        <dbReference type="ARBA" id="ARBA00023224"/>
    </source>
</evidence>
<dbReference type="Proteomes" id="UP001249851">
    <property type="component" value="Unassembled WGS sequence"/>
</dbReference>
<evidence type="ECO:0000259" key="9">
    <source>
        <dbReference type="PROSITE" id="PS50262"/>
    </source>
</evidence>
<accession>A0AAD9R162</accession>